<dbReference type="EMBL" id="JAPEVA010000048">
    <property type="protein sequence ID" value="KAJ4403816.1"/>
    <property type="molecule type" value="Genomic_DNA"/>
</dbReference>
<evidence type="ECO:0000313" key="4">
    <source>
        <dbReference type="Proteomes" id="UP001140510"/>
    </source>
</evidence>
<dbReference type="Proteomes" id="UP001140510">
    <property type="component" value="Unassembled WGS sequence"/>
</dbReference>
<evidence type="ECO:0000259" key="2">
    <source>
        <dbReference type="Pfam" id="PF24840"/>
    </source>
</evidence>
<dbReference type="PANTHER" id="PTHR35393:SF1">
    <property type="entry name" value="SNOAL-LIKE DOMAIN-CONTAINING PROTEIN"/>
    <property type="match status" value="1"/>
</dbReference>
<sequence>MENPVEEIADVIHLLTQSPPSTQRQTIEKYFTTDASFTHPFCRTGKWPNSRLLVGLIYRWYKIMSPSIDITVQSVAFDESNLILYVSIFQIFRIWLLPFYYAPVYLTSVIKLRRSEDDKKYYIESQDDLYAIDQWIRFIAPGGWVLVCLWQFWASFFCVIGTILLHPITLLEERASRGDDGEIEWQRKKKRVGQLDGMSAAEVLRRTELKGRIIG</sequence>
<dbReference type="InterPro" id="IPR057514">
    <property type="entry name" value="NTF2_SigF"/>
</dbReference>
<keyword evidence="4" id="KW-1185">Reference proteome</keyword>
<dbReference type="OrthoDB" id="2344312at2759"/>
<comment type="caution">
    <text evidence="3">The sequence shown here is derived from an EMBL/GenBank/DDBJ whole genome shotgun (WGS) entry which is preliminary data.</text>
</comment>
<gene>
    <name evidence="3" type="ORF">N0V91_006329</name>
</gene>
<evidence type="ECO:0000256" key="1">
    <source>
        <dbReference type="SAM" id="Phobius"/>
    </source>
</evidence>
<evidence type="ECO:0000313" key="3">
    <source>
        <dbReference type="EMBL" id="KAJ4403816.1"/>
    </source>
</evidence>
<dbReference type="PANTHER" id="PTHR35393">
    <property type="entry name" value="CHROMOSOME 1, WHOLE GENOME SHOTGUN SEQUENCE"/>
    <property type="match status" value="1"/>
</dbReference>
<name>A0A9W8ZDM4_9PLEO</name>
<keyword evidence="1" id="KW-0472">Membrane</keyword>
<accession>A0A9W8ZDM4</accession>
<organism evidence="3 4">
    <name type="scientific">Didymella pomorum</name>
    <dbReference type="NCBI Taxonomy" id="749634"/>
    <lineage>
        <taxon>Eukaryota</taxon>
        <taxon>Fungi</taxon>
        <taxon>Dikarya</taxon>
        <taxon>Ascomycota</taxon>
        <taxon>Pezizomycotina</taxon>
        <taxon>Dothideomycetes</taxon>
        <taxon>Pleosporomycetidae</taxon>
        <taxon>Pleosporales</taxon>
        <taxon>Pleosporineae</taxon>
        <taxon>Didymellaceae</taxon>
        <taxon>Didymella</taxon>
    </lineage>
</organism>
<dbReference type="AlphaFoldDB" id="A0A9W8ZDM4"/>
<keyword evidence="1" id="KW-1133">Transmembrane helix</keyword>
<proteinExistence type="predicted"/>
<feature type="transmembrane region" description="Helical" evidence="1">
    <location>
        <begin position="82"/>
        <end position="102"/>
    </location>
</feature>
<reference evidence="3" key="1">
    <citation type="submission" date="2022-10" db="EMBL/GenBank/DDBJ databases">
        <title>Tapping the CABI collections for fungal endophytes: first genome assemblies for Collariella, Neodidymelliopsis, Ascochyta clinopodiicola, Didymella pomorum, Didymosphaeria variabile, Neocosmospora piperis and Neocucurbitaria cava.</title>
        <authorList>
            <person name="Hill R."/>
        </authorList>
    </citation>
    <scope>NUCLEOTIDE SEQUENCE</scope>
    <source>
        <strain evidence="3">IMI 355091</strain>
    </source>
</reference>
<protein>
    <recommendedName>
        <fullName evidence="2">SigF-like NTF2-like domain-containing protein</fullName>
    </recommendedName>
</protein>
<feature type="transmembrane region" description="Helical" evidence="1">
    <location>
        <begin position="144"/>
        <end position="165"/>
    </location>
</feature>
<keyword evidence="1" id="KW-0812">Transmembrane</keyword>
<dbReference type="Pfam" id="PF24840">
    <property type="entry name" value="NTF2_SigF"/>
    <property type="match status" value="1"/>
</dbReference>
<feature type="domain" description="SigF-like NTF2-like" evidence="2">
    <location>
        <begin position="1"/>
        <end position="163"/>
    </location>
</feature>